<proteinExistence type="predicted"/>
<name>A8SDC8_9FIRM</name>
<gene>
    <name evidence="2" type="ORF">FAEPRAM212_02185</name>
</gene>
<keyword evidence="1" id="KW-1133">Transmembrane helix</keyword>
<dbReference type="AlphaFoldDB" id="A8SDC8"/>
<reference evidence="2 3" key="2">
    <citation type="submission" date="2007-09" db="EMBL/GenBank/DDBJ databases">
        <authorList>
            <person name="Fulton L."/>
            <person name="Clifton S."/>
            <person name="Fulton B."/>
            <person name="Xu J."/>
            <person name="Minx P."/>
            <person name="Pepin K.H."/>
            <person name="Johnson M."/>
            <person name="Thiruvilangam P."/>
            <person name="Bhonagiri V."/>
            <person name="Nash W.E."/>
            <person name="Mardis E.R."/>
            <person name="Wilson R.K."/>
        </authorList>
    </citation>
    <scope>NUCLEOTIDE SEQUENCE [LARGE SCALE GENOMIC DNA]</scope>
    <source>
        <strain evidence="2 3">M21/2</strain>
    </source>
</reference>
<keyword evidence="1" id="KW-0812">Transmembrane</keyword>
<sequence length="60" mass="7218">MKFPKLYSKTALRIPISVGAFKIFCKTAFLWFYKWKMNKIYILKLVNSTKFSKLYFKIAL</sequence>
<organism evidence="2 3">
    <name type="scientific">Faecalibacterium prausnitzii M21/2</name>
    <dbReference type="NCBI Taxonomy" id="411485"/>
    <lineage>
        <taxon>Bacteria</taxon>
        <taxon>Bacillati</taxon>
        <taxon>Bacillota</taxon>
        <taxon>Clostridia</taxon>
        <taxon>Eubacteriales</taxon>
        <taxon>Oscillospiraceae</taxon>
        <taxon>Faecalibacterium</taxon>
    </lineage>
</organism>
<evidence type="ECO:0000256" key="1">
    <source>
        <dbReference type="SAM" id="Phobius"/>
    </source>
</evidence>
<protein>
    <submittedName>
        <fullName evidence="2">Uncharacterized protein</fullName>
    </submittedName>
</protein>
<comment type="caution">
    <text evidence="2">The sequence shown here is derived from an EMBL/GenBank/DDBJ whole genome shotgun (WGS) entry which is preliminary data.</text>
</comment>
<evidence type="ECO:0000313" key="3">
    <source>
        <dbReference type="Proteomes" id="UP000005945"/>
    </source>
</evidence>
<evidence type="ECO:0000313" key="2">
    <source>
        <dbReference type="EMBL" id="EDP20859.1"/>
    </source>
</evidence>
<feature type="transmembrane region" description="Helical" evidence="1">
    <location>
        <begin position="12"/>
        <end position="33"/>
    </location>
</feature>
<accession>A8SDC8</accession>
<reference evidence="2 3" key="1">
    <citation type="submission" date="2007-09" db="EMBL/GenBank/DDBJ databases">
        <title>Draft genome sequence of Faecalibacterium prausnitzii M21/2.</title>
        <authorList>
            <person name="Sudarsanam P."/>
            <person name="Ley R."/>
            <person name="Guruge J."/>
            <person name="Turnbaugh P.J."/>
            <person name="Mahowald M."/>
            <person name="Liep D."/>
            <person name="Gordon J."/>
        </authorList>
    </citation>
    <scope>NUCLEOTIDE SEQUENCE [LARGE SCALE GENOMIC DNA]</scope>
    <source>
        <strain evidence="2 3">M21/2</strain>
    </source>
</reference>
<dbReference type="Proteomes" id="UP000005945">
    <property type="component" value="Unassembled WGS sequence"/>
</dbReference>
<dbReference type="EMBL" id="ABED02000028">
    <property type="protein sequence ID" value="EDP20859.1"/>
    <property type="molecule type" value="Genomic_DNA"/>
</dbReference>
<keyword evidence="1" id="KW-0472">Membrane</keyword>
<dbReference type="HOGENOM" id="CLU_2934683_0_0_9"/>